<comment type="caution">
    <text evidence="2">The sequence shown here is derived from an EMBL/GenBank/DDBJ whole genome shotgun (WGS) entry which is preliminary data.</text>
</comment>
<sequence>MKIFFIFLITLNLYSKEILGAVDRLDLPLFNVYNIPTRIDTGANSSSLHCVNIQKIENDFVKCELSNKTYLVEKISKIKDIKNANGTQKRFFVKTQIIIFQKTYTTEISLSNRSNLSYDFLLGRDILEGNFIVDVSEKDLSYNNKQKN</sequence>
<dbReference type="InterPro" id="IPR021109">
    <property type="entry name" value="Peptidase_aspartic_dom_sf"/>
</dbReference>
<accession>A0A4Q0ZHC8</accession>
<reference evidence="2 3" key="1">
    <citation type="submission" date="2017-10" db="EMBL/GenBank/DDBJ databases">
        <title>Genomics of the genus Arcobacter.</title>
        <authorList>
            <person name="Perez-Cataluna A."/>
            <person name="Figueras M.J."/>
        </authorList>
    </citation>
    <scope>NUCLEOTIDE SEQUENCE [LARGE SCALE GENOMIC DNA]</scope>
    <source>
        <strain evidence="2 3">F26</strain>
    </source>
</reference>
<dbReference type="EMBL" id="PDJZ01000005">
    <property type="protein sequence ID" value="RXJ84431.1"/>
    <property type="molecule type" value="Genomic_DNA"/>
</dbReference>
<name>A0A4Q0ZHC8_9BACT</name>
<dbReference type="Gene3D" id="2.40.70.10">
    <property type="entry name" value="Acid Proteases"/>
    <property type="match status" value="1"/>
</dbReference>
<protein>
    <submittedName>
        <fullName evidence="2">Peptidase</fullName>
    </submittedName>
</protein>
<evidence type="ECO:0000313" key="2">
    <source>
        <dbReference type="EMBL" id="RXJ84431.1"/>
    </source>
</evidence>
<evidence type="ECO:0000313" key="3">
    <source>
        <dbReference type="Proteomes" id="UP000290870"/>
    </source>
</evidence>
<dbReference type="Pfam" id="PF05618">
    <property type="entry name" value="Zn_protease"/>
    <property type="match status" value="1"/>
</dbReference>
<evidence type="ECO:0000259" key="1">
    <source>
        <dbReference type="Pfam" id="PF05618"/>
    </source>
</evidence>
<feature type="domain" description="Retropepsin-like aspartic endopeptidase" evidence="1">
    <location>
        <begin position="24"/>
        <end position="139"/>
    </location>
</feature>
<organism evidence="2 3">
    <name type="scientific">Arcobacter cloacae</name>
    <dbReference type="NCBI Taxonomy" id="1054034"/>
    <lineage>
        <taxon>Bacteria</taxon>
        <taxon>Pseudomonadati</taxon>
        <taxon>Campylobacterota</taxon>
        <taxon>Epsilonproteobacteria</taxon>
        <taxon>Campylobacterales</taxon>
        <taxon>Arcobacteraceae</taxon>
        <taxon>Arcobacter</taxon>
    </lineage>
</organism>
<gene>
    <name evidence="2" type="ORF">CRU90_06075</name>
</gene>
<dbReference type="PANTHER" id="PTHR38037">
    <property type="entry name" value="ZN_PROTEASE DOMAIN-CONTAINING PROTEIN"/>
    <property type="match status" value="1"/>
</dbReference>
<dbReference type="RefSeq" id="WP_128986388.1">
    <property type="nucleotide sequence ID" value="NZ_PDJZ01000005.1"/>
</dbReference>
<dbReference type="AlphaFoldDB" id="A0A4Q0ZHC8"/>
<dbReference type="OrthoDB" id="9782977at2"/>
<dbReference type="Proteomes" id="UP000290870">
    <property type="component" value="Unassembled WGS sequence"/>
</dbReference>
<dbReference type="PANTHER" id="PTHR38037:SF2">
    <property type="entry name" value="ATP-DEPENDENT ZINC PROTEASE DOMAIN-CONTAINING PROTEIN-RELATED"/>
    <property type="match status" value="1"/>
</dbReference>
<dbReference type="InterPro" id="IPR008503">
    <property type="entry name" value="Asp_endopeptidase"/>
</dbReference>
<dbReference type="SUPFAM" id="SSF50630">
    <property type="entry name" value="Acid proteases"/>
    <property type="match status" value="1"/>
</dbReference>
<proteinExistence type="predicted"/>